<dbReference type="EMBL" id="SMFZ01000002">
    <property type="protein sequence ID" value="TCK22388.1"/>
    <property type="molecule type" value="Genomic_DNA"/>
</dbReference>
<comment type="caution">
    <text evidence="3">The sequence shown here is derived from an EMBL/GenBank/DDBJ whole genome shotgun (WGS) entry which is preliminary data.</text>
</comment>
<feature type="transmembrane region" description="Helical" evidence="2">
    <location>
        <begin position="110"/>
        <end position="131"/>
    </location>
</feature>
<name>A0A4R1HKF7_PSEEN</name>
<gene>
    <name evidence="3" type="ORF">EV378_6390</name>
</gene>
<dbReference type="AlphaFoldDB" id="A0A4R1HKF7"/>
<feature type="region of interest" description="Disordered" evidence="1">
    <location>
        <begin position="1"/>
        <end position="26"/>
    </location>
</feature>
<feature type="transmembrane region" description="Helical" evidence="2">
    <location>
        <begin position="80"/>
        <end position="103"/>
    </location>
</feature>
<feature type="transmembrane region" description="Helical" evidence="2">
    <location>
        <begin position="143"/>
        <end position="162"/>
    </location>
</feature>
<dbReference type="Proteomes" id="UP000295560">
    <property type="component" value="Unassembled WGS sequence"/>
</dbReference>
<evidence type="ECO:0000256" key="1">
    <source>
        <dbReference type="SAM" id="MobiDB-lite"/>
    </source>
</evidence>
<keyword evidence="2" id="KW-1133">Transmembrane helix</keyword>
<organism evidence="3 4">
    <name type="scientific">Pseudonocardia endophytica</name>
    <dbReference type="NCBI Taxonomy" id="401976"/>
    <lineage>
        <taxon>Bacteria</taxon>
        <taxon>Bacillati</taxon>
        <taxon>Actinomycetota</taxon>
        <taxon>Actinomycetes</taxon>
        <taxon>Pseudonocardiales</taxon>
        <taxon>Pseudonocardiaceae</taxon>
        <taxon>Pseudonocardia</taxon>
    </lineage>
</organism>
<feature type="transmembrane region" description="Helical" evidence="2">
    <location>
        <begin position="169"/>
        <end position="186"/>
    </location>
</feature>
<evidence type="ECO:0000256" key="2">
    <source>
        <dbReference type="SAM" id="Phobius"/>
    </source>
</evidence>
<evidence type="ECO:0000313" key="3">
    <source>
        <dbReference type="EMBL" id="TCK22388.1"/>
    </source>
</evidence>
<reference evidence="3 4" key="1">
    <citation type="submission" date="2019-03" db="EMBL/GenBank/DDBJ databases">
        <title>Sequencing the genomes of 1000 actinobacteria strains.</title>
        <authorList>
            <person name="Klenk H.-P."/>
        </authorList>
    </citation>
    <scope>NUCLEOTIDE SEQUENCE [LARGE SCALE GENOMIC DNA]</scope>
    <source>
        <strain evidence="3 4">DSM 44969</strain>
    </source>
</reference>
<accession>A0A4R1HKF7</accession>
<feature type="transmembrane region" description="Helical" evidence="2">
    <location>
        <begin position="43"/>
        <end position="60"/>
    </location>
</feature>
<keyword evidence="2" id="KW-0812">Transmembrane</keyword>
<sequence length="264" mass="26560">MTALTETAAHAQPVNPPVPPAVDGTGDGGVESRNPLDLANGHVGGVVLAVVSFWVAALLIPGSDGGATGLPVGSSAANGVTVLLLGLAVVLPLVIIGITWFTLGRKKIDFVGPIVLFLFFLLLTALWWLAASGIRPFTSAMKVAFGIGGTALGALAIGLLLFRTLRVAASLPVVVLFIGLVAFPGARDVAGDLGPTLVNWMGGILGASAVAEGATQVARVVQRGGVSKAVADGAKTAGMSPGTAGDLRKALLPEVNERLPGDLR</sequence>
<protein>
    <submittedName>
        <fullName evidence="3">Uncharacterized protein</fullName>
    </submittedName>
</protein>
<evidence type="ECO:0000313" key="4">
    <source>
        <dbReference type="Proteomes" id="UP000295560"/>
    </source>
</evidence>
<feature type="transmembrane region" description="Helical" evidence="2">
    <location>
        <begin position="198"/>
        <end position="218"/>
    </location>
</feature>
<proteinExistence type="predicted"/>
<keyword evidence="2" id="KW-0472">Membrane</keyword>
<keyword evidence="4" id="KW-1185">Reference proteome</keyword>